<accession>A0A9N9TZU5</accession>
<name>A0A9N9TZU5_PHYSR</name>
<evidence type="ECO:0000313" key="2">
    <source>
        <dbReference type="EMBL" id="CAG9864544.1"/>
    </source>
</evidence>
<evidence type="ECO:0000313" key="3">
    <source>
        <dbReference type="Proteomes" id="UP001153712"/>
    </source>
</evidence>
<dbReference type="EMBL" id="OU900101">
    <property type="protein sequence ID" value="CAG9864544.1"/>
    <property type="molecule type" value="Genomic_DNA"/>
</dbReference>
<dbReference type="AlphaFoldDB" id="A0A9N9TZU5"/>
<dbReference type="OrthoDB" id="6732077at2759"/>
<feature type="signal peptide" evidence="1">
    <location>
        <begin position="1"/>
        <end position="18"/>
    </location>
</feature>
<reference evidence="2" key="1">
    <citation type="submission" date="2022-01" db="EMBL/GenBank/DDBJ databases">
        <authorList>
            <person name="King R."/>
        </authorList>
    </citation>
    <scope>NUCLEOTIDE SEQUENCE</scope>
</reference>
<keyword evidence="1" id="KW-0732">Signal</keyword>
<keyword evidence="3" id="KW-1185">Reference proteome</keyword>
<protein>
    <submittedName>
        <fullName evidence="2">Uncharacterized protein</fullName>
    </submittedName>
</protein>
<proteinExistence type="predicted"/>
<dbReference type="Proteomes" id="UP001153712">
    <property type="component" value="Chromosome 8"/>
</dbReference>
<evidence type="ECO:0000256" key="1">
    <source>
        <dbReference type="SAM" id="SignalP"/>
    </source>
</evidence>
<gene>
    <name evidence="2" type="ORF">PHYEVI_LOCUS10797</name>
</gene>
<feature type="chain" id="PRO_5040404818" evidence="1">
    <location>
        <begin position="19"/>
        <end position="291"/>
    </location>
</feature>
<sequence>MKLYGILVFVLYARISTPLPPPADPTSEMLGEEHANINDKRDETRNEDVHKTEGKTIEDDLEYPPIVRNANDRLDVDRLRQKCMHLSKLLNLNKRPEKTGNFETNDDYRPVYVTTQKPTQRPSSFYVTIQPESNKLSIPAASAIKYIRLEPVILQKTILNNGRTVYYWHKNLPTSLEYPDKREDPSYDYYPPLYHNFKPSETATETTTTTTTEETGGFGYGLSHLIPFYGGAEPTSTTTGSPVKPEEASYKYSAPYDEYFRQTWPYHPYFYAPQLQLVVPKVEDHAEGIDK</sequence>
<organism evidence="2 3">
    <name type="scientific">Phyllotreta striolata</name>
    <name type="common">Striped flea beetle</name>
    <name type="synonym">Crioceris striolata</name>
    <dbReference type="NCBI Taxonomy" id="444603"/>
    <lineage>
        <taxon>Eukaryota</taxon>
        <taxon>Metazoa</taxon>
        <taxon>Ecdysozoa</taxon>
        <taxon>Arthropoda</taxon>
        <taxon>Hexapoda</taxon>
        <taxon>Insecta</taxon>
        <taxon>Pterygota</taxon>
        <taxon>Neoptera</taxon>
        <taxon>Endopterygota</taxon>
        <taxon>Coleoptera</taxon>
        <taxon>Polyphaga</taxon>
        <taxon>Cucujiformia</taxon>
        <taxon>Chrysomeloidea</taxon>
        <taxon>Chrysomelidae</taxon>
        <taxon>Galerucinae</taxon>
        <taxon>Alticini</taxon>
        <taxon>Phyllotreta</taxon>
    </lineage>
</organism>